<protein>
    <submittedName>
        <fullName evidence="2">YdcF family protein</fullName>
    </submittedName>
</protein>
<dbReference type="InterPro" id="IPR014729">
    <property type="entry name" value="Rossmann-like_a/b/a_fold"/>
</dbReference>
<gene>
    <name evidence="2" type="ORF">H3N35_01810</name>
</gene>
<dbReference type="CDD" id="cd06259">
    <property type="entry name" value="YdcF-like"/>
    <property type="match status" value="1"/>
</dbReference>
<dbReference type="EMBL" id="CP059693">
    <property type="protein sequence ID" value="WDE12246.1"/>
    <property type="molecule type" value="Genomic_DNA"/>
</dbReference>
<organism evidence="2 3">
    <name type="scientific">Thalassomonas haliotis</name>
    <dbReference type="NCBI Taxonomy" id="485448"/>
    <lineage>
        <taxon>Bacteria</taxon>
        <taxon>Pseudomonadati</taxon>
        <taxon>Pseudomonadota</taxon>
        <taxon>Gammaproteobacteria</taxon>
        <taxon>Alteromonadales</taxon>
        <taxon>Colwelliaceae</taxon>
        <taxon>Thalassomonas</taxon>
    </lineage>
</organism>
<evidence type="ECO:0000313" key="2">
    <source>
        <dbReference type="EMBL" id="WDE12246.1"/>
    </source>
</evidence>
<name>A0ABY7VFR9_9GAMM</name>
<dbReference type="Pfam" id="PF02698">
    <property type="entry name" value="DUF218"/>
    <property type="match status" value="1"/>
</dbReference>
<dbReference type="Gene3D" id="3.40.50.620">
    <property type="entry name" value="HUPs"/>
    <property type="match status" value="1"/>
</dbReference>
<sequence length="186" mass="20472">MLQSKIDYQHCAADINRTIILAGGTVKPALANDWSALGDTSIRRVVFLASQLEQLNTSSVIVSGGAGVGVKEATLMADLLARLYPRGKLDIILDANAKNTQASARFVRSQMLDESGYYLVTSDWHMARAQAIFAHHGIKVCPVASEESYVPYGFPGWFIPQKSALAKFELAWHEFGGLLFLWWAKL</sequence>
<feature type="domain" description="DUF218" evidence="1">
    <location>
        <begin position="19"/>
        <end position="177"/>
    </location>
</feature>
<evidence type="ECO:0000313" key="3">
    <source>
        <dbReference type="Proteomes" id="UP001215231"/>
    </source>
</evidence>
<accession>A0ABY7VFR9</accession>
<keyword evidence="3" id="KW-1185">Reference proteome</keyword>
<dbReference type="Proteomes" id="UP001215231">
    <property type="component" value="Chromosome"/>
</dbReference>
<proteinExistence type="predicted"/>
<dbReference type="PANTHER" id="PTHR30336:SF4">
    <property type="entry name" value="ENVELOPE BIOGENESIS FACTOR ELYC"/>
    <property type="match status" value="1"/>
</dbReference>
<evidence type="ECO:0000259" key="1">
    <source>
        <dbReference type="Pfam" id="PF02698"/>
    </source>
</evidence>
<reference evidence="2 3" key="1">
    <citation type="journal article" date="2022" name="Mar. Drugs">
        <title>Bioassay-Guided Fractionation Leads to the Detection of Cholic Acid Generated by the Rare Thalassomonas sp.</title>
        <authorList>
            <person name="Pheiffer F."/>
            <person name="Schneider Y.K."/>
            <person name="Hansen E.H."/>
            <person name="Andersen J.H."/>
            <person name="Isaksson J."/>
            <person name="Busche T."/>
            <person name="R C."/>
            <person name="Kalinowski J."/>
            <person name="Zyl L.V."/>
            <person name="Trindade M."/>
        </authorList>
    </citation>
    <scope>NUCLEOTIDE SEQUENCE [LARGE SCALE GENOMIC DNA]</scope>
    <source>
        <strain evidence="2 3">A5K-61T</strain>
    </source>
</reference>
<dbReference type="PANTHER" id="PTHR30336">
    <property type="entry name" value="INNER MEMBRANE PROTEIN, PROBABLE PERMEASE"/>
    <property type="match status" value="1"/>
</dbReference>
<dbReference type="InterPro" id="IPR051599">
    <property type="entry name" value="Cell_Envelope_Assoc"/>
</dbReference>
<dbReference type="RefSeq" id="WP_274052516.1">
    <property type="nucleotide sequence ID" value="NZ_CP059693.1"/>
</dbReference>
<dbReference type="InterPro" id="IPR003848">
    <property type="entry name" value="DUF218"/>
</dbReference>